<sequence>MCSKSFGGKPPRDGQNCGGVDFVEKKLHGAEKKPPRLERTARGGKRIVEICFGESRQEMNKILVVRILCGGNGTVQKGSLQGC</sequence>
<comment type="caution">
    <text evidence="1">The sequence shown here is derived from an EMBL/GenBank/DDBJ whole genome shotgun (WGS) entry which is preliminary data.</text>
</comment>
<accession>A0A0V1GGV1</accession>
<keyword evidence="2" id="KW-1185">Reference proteome</keyword>
<evidence type="ECO:0000313" key="1">
    <source>
        <dbReference type="EMBL" id="KRY97433.1"/>
    </source>
</evidence>
<proteinExistence type="predicted"/>
<evidence type="ECO:0000313" key="2">
    <source>
        <dbReference type="Proteomes" id="UP000055024"/>
    </source>
</evidence>
<organism evidence="1 2">
    <name type="scientific">Trichinella zimbabwensis</name>
    <dbReference type="NCBI Taxonomy" id="268475"/>
    <lineage>
        <taxon>Eukaryota</taxon>
        <taxon>Metazoa</taxon>
        <taxon>Ecdysozoa</taxon>
        <taxon>Nematoda</taxon>
        <taxon>Enoplea</taxon>
        <taxon>Dorylaimia</taxon>
        <taxon>Trichinellida</taxon>
        <taxon>Trichinellidae</taxon>
        <taxon>Trichinella</taxon>
    </lineage>
</organism>
<dbReference type="Proteomes" id="UP000055024">
    <property type="component" value="Unassembled WGS sequence"/>
</dbReference>
<reference evidence="1 2" key="1">
    <citation type="submission" date="2015-01" db="EMBL/GenBank/DDBJ databases">
        <title>Evolution of Trichinella species and genotypes.</title>
        <authorList>
            <person name="Korhonen P.K."/>
            <person name="Edoardo P."/>
            <person name="Giuseppe L.R."/>
            <person name="Gasser R.B."/>
        </authorList>
    </citation>
    <scope>NUCLEOTIDE SEQUENCE [LARGE SCALE GENOMIC DNA]</scope>
    <source>
        <strain evidence="1">ISS1029</strain>
    </source>
</reference>
<gene>
    <name evidence="1" type="ORF">T11_8582</name>
</gene>
<dbReference type="EMBL" id="JYDP01002058">
    <property type="protein sequence ID" value="KRY97433.1"/>
    <property type="molecule type" value="Genomic_DNA"/>
</dbReference>
<dbReference type="AlphaFoldDB" id="A0A0V1GGV1"/>
<name>A0A0V1GGV1_9BILA</name>
<protein>
    <submittedName>
        <fullName evidence="1">Uncharacterized protein</fullName>
    </submittedName>
</protein>